<comment type="subcellular location">
    <subcellularLocation>
        <location evidence="1">Membrane</location>
        <topology evidence="1">Multi-pass membrane protein</topology>
    </subcellularLocation>
</comment>
<dbReference type="SUPFAM" id="SSF103473">
    <property type="entry name" value="MFS general substrate transporter"/>
    <property type="match status" value="1"/>
</dbReference>
<dbReference type="EMBL" id="RSCE01000009">
    <property type="protein sequence ID" value="RSH80001.1"/>
    <property type="molecule type" value="Genomic_DNA"/>
</dbReference>
<evidence type="ECO:0000313" key="10">
    <source>
        <dbReference type="Proteomes" id="UP000279236"/>
    </source>
</evidence>
<evidence type="ECO:0000256" key="2">
    <source>
        <dbReference type="ARBA" id="ARBA00022448"/>
    </source>
</evidence>
<sequence>MASSGPTPRGDLAANEKVDLADSAGMPQDPDEVPHDYDLQQKQLRQKMDIRILPILFILLILNYLDRNALALARVQGIEADLGMAGRNFNTAISVLFVGYIIGQVPSNLALTRARPSLYIPGFAVLWGAVSATTAAANSFGHLVAIRFFLGVCEAPFFPGILFFLSSWYTKQELALRVSVLYTGAHLSGAFAGLIAAGIQSGMDGLHGLESWRWLFIIEGCITVFAGFLAIIILPDYPKTDNEKRIASLRLQRDVGVYDEETLSVWGSVKEGAGDYKLWLMGLIYAAMTTAGGYTSFVPTVVKTFGMSNVKTLLLTAPPYLVPAFSELIVSFSSDRRPERCFHYTTPMLLGITGFIVAATTHSTAPRYFSIFLMTGGMSSSFTVLLAWVGSTFARPRTKRAFAFGTVNTLGNLAQIWSPYLYPSSDGPQYVKAFSVNAACTALAICLSLILRMCLKRENAKLAASEVADGRKRTRP</sequence>
<dbReference type="GO" id="GO:0022857">
    <property type="term" value="F:transmembrane transporter activity"/>
    <property type="evidence" value="ECO:0007669"/>
    <property type="project" value="InterPro"/>
</dbReference>
<feature type="transmembrane region" description="Helical" evidence="7">
    <location>
        <begin position="146"/>
        <end position="168"/>
    </location>
</feature>
<feature type="transmembrane region" description="Helical" evidence="7">
    <location>
        <begin position="368"/>
        <end position="389"/>
    </location>
</feature>
<feature type="transmembrane region" description="Helical" evidence="7">
    <location>
        <begin position="401"/>
        <end position="422"/>
    </location>
</feature>
<feature type="transmembrane region" description="Helical" evidence="7">
    <location>
        <begin position="118"/>
        <end position="140"/>
    </location>
</feature>
<dbReference type="GeneID" id="39594215"/>
<dbReference type="Proteomes" id="UP000279236">
    <property type="component" value="Unassembled WGS sequence"/>
</dbReference>
<dbReference type="AlphaFoldDB" id="A0A427XM83"/>
<dbReference type="PANTHER" id="PTHR43791">
    <property type="entry name" value="PERMEASE-RELATED"/>
    <property type="match status" value="1"/>
</dbReference>
<feature type="transmembrane region" description="Helical" evidence="7">
    <location>
        <begin position="180"/>
        <end position="199"/>
    </location>
</feature>
<dbReference type="RefSeq" id="XP_028475110.1">
    <property type="nucleotide sequence ID" value="XM_028624942.1"/>
</dbReference>
<reference evidence="9 10" key="1">
    <citation type="submission" date="2018-11" db="EMBL/GenBank/DDBJ databases">
        <title>Genome sequence of Apiotrichum porosum DSM 27194.</title>
        <authorList>
            <person name="Aliyu H."/>
            <person name="Gorte O."/>
            <person name="Ochsenreither K."/>
        </authorList>
    </citation>
    <scope>NUCLEOTIDE SEQUENCE [LARGE SCALE GENOMIC DNA]</scope>
    <source>
        <strain evidence="9 10">DSM 27194</strain>
    </source>
</reference>
<dbReference type="GO" id="GO:0016020">
    <property type="term" value="C:membrane"/>
    <property type="evidence" value="ECO:0007669"/>
    <property type="project" value="UniProtKB-SubCell"/>
</dbReference>
<comment type="caution">
    <text evidence="9">The sequence shown here is derived from an EMBL/GenBank/DDBJ whole genome shotgun (WGS) entry which is preliminary data.</text>
</comment>
<protein>
    <recommendedName>
        <fullName evidence="8">Major facilitator superfamily (MFS) profile domain-containing protein</fullName>
    </recommendedName>
</protein>
<feature type="transmembrane region" description="Helical" evidence="7">
    <location>
        <begin position="48"/>
        <end position="65"/>
    </location>
</feature>
<dbReference type="InterPro" id="IPR020846">
    <property type="entry name" value="MFS_dom"/>
</dbReference>
<feature type="transmembrane region" description="Helical" evidence="7">
    <location>
        <begin position="211"/>
        <end position="234"/>
    </location>
</feature>
<organism evidence="9 10">
    <name type="scientific">Apiotrichum porosum</name>
    <dbReference type="NCBI Taxonomy" id="105984"/>
    <lineage>
        <taxon>Eukaryota</taxon>
        <taxon>Fungi</taxon>
        <taxon>Dikarya</taxon>
        <taxon>Basidiomycota</taxon>
        <taxon>Agaricomycotina</taxon>
        <taxon>Tremellomycetes</taxon>
        <taxon>Trichosporonales</taxon>
        <taxon>Trichosporonaceae</taxon>
        <taxon>Apiotrichum</taxon>
    </lineage>
</organism>
<keyword evidence="3 7" id="KW-0812">Transmembrane</keyword>
<dbReference type="FunFam" id="1.20.1250.20:FF:000057">
    <property type="entry name" value="MFS general substrate transporter"/>
    <property type="match status" value="1"/>
</dbReference>
<dbReference type="OrthoDB" id="2985014at2759"/>
<feature type="transmembrane region" description="Helical" evidence="7">
    <location>
        <begin position="434"/>
        <end position="455"/>
    </location>
</feature>
<evidence type="ECO:0000313" key="9">
    <source>
        <dbReference type="EMBL" id="RSH80001.1"/>
    </source>
</evidence>
<keyword evidence="4 7" id="KW-1133">Transmembrane helix</keyword>
<name>A0A427XM83_9TREE</name>
<dbReference type="PANTHER" id="PTHR43791:SF92">
    <property type="entry name" value="AGL026WP"/>
    <property type="match status" value="1"/>
</dbReference>
<dbReference type="InterPro" id="IPR036259">
    <property type="entry name" value="MFS_trans_sf"/>
</dbReference>
<keyword evidence="10" id="KW-1185">Reference proteome</keyword>
<dbReference type="FunFam" id="1.20.1250.20:FF:000013">
    <property type="entry name" value="MFS general substrate transporter"/>
    <property type="match status" value="1"/>
</dbReference>
<feature type="transmembrane region" description="Helical" evidence="7">
    <location>
        <begin position="278"/>
        <end position="297"/>
    </location>
</feature>
<proteinExistence type="predicted"/>
<evidence type="ECO:0000259" key="8">
    <source>
        <dbReference type="PROSITE" id="PS50850"/>
    </source>
</evidence>
<keyword evidence="2" id="KW-0813">Transport</keyword>
<evidence type="ECO:0000256" key="7">
    <source>
        <dbReference type="SAM" id="Phobius"/>
    </source>
</evidence>
<dbReference type="Gene3D" id="1.20.1250.20">
    <property type="entry name" value="MFS general substrate transporter like domains"/>
    <property type="match status" value="2"/>
</dbReference>
<dbReference type="Pfam" id="PF07690">
    <property type="entry name" value="MFS_1"/>
    <property type="match status" value="1"/>
</dbReference>
<feature type="transmembrane region" description="Helical" evidence="7">
    <location>
        <begin position="92"/>
        <end position="111"/>
    </location>
</feature>
<feature type="transmembrane region" description="Helical" evidence="7">
    <location>
        <begin position="341"/>
        <end position="362"/>
    </location>
</feature>
<evidence type="ECO:0000256" key="5">
    <source>
        <dbReference type="ARBA" id="ARBA00023136"/>
    </source>
</evidence>
<keyword evidence="5 7" id="KW-0472">Membrane</keyword>
<feature type="domain" description="Major facilitator superfamily (MFS) profile" evidence="8">
    <location>
        <begin position="52"/>
        <end position="456"/>
    </location>
</feature>
<dbReference type="InterPro" id="IPR011701">
    <property type="entry name" value="MFS"/>
</dbReference>
<feature type="region of interest" description="Disordered" evidence="6">
    <location>
        <begin position="1"/>
        <end position="34"/>
    </location>
</feature>
<evidence type="ECO:0000256" key="4">
    <source>
        <dbReference type="ARBA" id="ARBA00022989"/>
    </source>
</evidence>
<gene>
    <name evidence="9" type="ORF">EHS24_009672</name>
</gene>
<accession>A0A427XM83</accession>
<evidence type="ECO:0000256" key="3">
    <source>
        <dbReference type="ARBA" id="ARBA00022692"/>
    </source>
</evidence>
<feature type="transmembrane region" description="Helical" evidence="7">
    <location>
        <begin position="317"/>
        <end position="334"/>
    </location>
</feature>
<evidence type="ECO:0000256" key="6">
    <source>
        <dbReference type="SAM" id="MobiDB-lite"/>
    </source>
</evidence>
<evidence type="ECO:0000256" key="1">
    <source>
        <dbReference type="ARBA" id="ARBA00004141"/>
    </source>
</evidence>
<dbReference type="PROSITE" id="PS50850">
    <property type="entry name" value="MFS"/>
    <property type="match status" value="1"/>
</dbReference>